<organism evidence="1 2">
    <name type="scientific">Vibrio atlanticus (strain LGP32)</name>
    <name type="common">Vibrio splendidus (strain Mel32)</name>
    <dbReference type="NCBI Taxonomy" id="575788"/>
    <lineage>
        <taxon>Bacteria</taxon>
        <taxon>Pseudomonadati</taxon>
        <taxon>Pseudomonadota</taxon>
        <taxon>Gammaproteobacteria</taxon>
        <taxon>Vibrionales</taxon>
        <taxon>Vibrionaceae</taxon>
        <taxon>Vibrio</taxon>
    </lineage>
</organism>
<dbReference type="STRING" id="575788.VS_1439"/>
<sequence length="247" mass="28669">MMGSTKEHWFELQEQLMIDWIQNYLSDPEADENTEGWEAAISLYAGIQEEMAGRAELEAEYQWHWETSYLKYFEMFLSEIENTKQILNGVESSNQAMLKMVCSHSITVLESYLGDYIKCLIIKEPEYLNNFIENDDLAKAKYSLRDFHKEEHGVVGLVLKIFNKTSFHNVKQVVNIFNAMFACKLDMDISDISKAIDLRHDLIHRNGKSINGHEIVLNVNIATEFIKIVEDFARELQSKVTDEINSQ</sequence>
<protein>
    <recommendedName>
        <fullName evidence="3">RiboL-PSP-HEPN domain-containing protein</fullName>
    </recommendedName>
</protein>
<dbReference type="eggNOG" id="ENOG502Z9V1">
    <property type="taxonomic scope" value="Bacteria"/>
</dbReference>
<reference evidence="1 2" key="1">
    <citation type="submission" date="2009-02" db="EMBL/GenBank/DDBJ databases">
        <title>Vibrio splendidus str. LGP32 complete genome.</title>
        <authorList>
            <person name="Mazel D."/>
            <person name="Le Roux F."/>
        </authorList>
    </citation>
    <scope>NUCLEOTIDE SEQUENCE [LARGE SCALE GENOMIC DNA]</scope>
    <source>
        <strain evidence="1 2">LGP32</strain>
    </source>
</reference>
<evidence type="ECO:0000313" key="2">
    <source>
        <dbReference type="Proteomes" id="UP000009100"/>
    </source>
</evidence>
<evidence type="ECO:0008006" key="3">
    <source>
        <dbReference type="Google" id="ProtNLM"/>
    </source>
</evidence>
<dbReference type="HOGENOM" id="CLU_1119418_0_0_6"/>
<dbReference type="AlphaFoldDB" id="B7VNM6"/>
<accession>B7VNM6</accession>
<evidence type="ECO:0000313" key="1">
    <source>
        <dbReference type="EMBL" id="CAV18602.1"/>
    </source>
</evidence>
<gene>
    <name evidence="1" type="ordered locus">VS_1439</name>
</gene>
<name>B7VNM6_VIBA3</name>
<proteinExistence type="predicted"/>
<dbReference type="EMBL" id="FM954972">
    <property type="protein sequence ID" value="CAV18602.1"/>
    <property type="molecule type" value="Genomic_DNA"/>
</dbReference>
<dbReference type="Proteomes" id="UP000009100">
    <property type="component" value="Chromosome 1"/>
</dbReference>
<dbReference type="KEGG" id="vsp:VS_1439"/>